<dbReference type="Gene3D" id="1.10.10.60">
    <property type="entry name" value="Homeodomain-like"/>
    <property type="match status" value="1"/>
</dbReference>
<dbReference type="PANTHER" id="PTHR43280:SF32">
    <property type="entry name" value="TRANSCRIPTIONAL REGULATORY PROTEIN"/>
    <property type="match status" value="1"/>
</dbReference>
<dbReference type="RefSeq" id="WP_006978952.1">
    <property type="nucleotide sequence ID" value="NZ_ABVL01000003.1"/>
</dbReference>
<dbReference type="GO" id="GO:0003700">
    <property type="term" value="F:DNA-binding transcription factor activity"/>
    <property type="evidence" value="ECO:0007669"/>
    <property type="project" value="InterPro"/>
</dbReference>
<reference evidence="5 6" key="1">
    <citation type="journal article" date="2011" name="J. Bacteriol.">
        <title>Genome sequence of Chthoniobacter flavus Ellin428, an aerobic heterotrophic soil bacterium.</title>
        <authorList>
            <person name="Kant R."/>
            <person name="van Passel M.W."/>
            <person name="Palva A."/>
            <person name="Lucas S."/>
            <person name="Lapidus A."/>
            <person name="Glavina Del Rio T."/>
            <person name="Dalin E."/>
            <person name="Tice H."/>
            <person name="Bruce D."/>
            <person name="Goodwin L."/>
            <person name="Pitluck S."/>
            <person name="Larimer F.W."/>
            <person name="Land M.L."/>
            <person name="Hauser L."/>
            <person name="Sangwan P."/>
            <person name="de Vos W.M."/>
            <person name="Janssen P.H."/>
            <person name="Smidt H."/>
        </authorList>
    </citation>
    <scope>NUCLEOTIDE SEQUENCE [LARGE SCALE GENOMIC DNA]</scope>
    <source>
        <strain evidence="5 6">Ellin428</strain>
    </source>
</reference>
<evidence type="ECO:0000259" key="4">
    <source>
        <dbReference type="PROSITE" id="PS01124"/>
    </source>
</evidence>
<dbReference type="eggNOG" id="COG2207">
    <property type="taxonomic scope" value="Bacteria"/>
</dbReference>
<dbReference type="Proteomes" id="UP000005824">
    <property type="component" value="Unassembled WGS sequence"/>
</dbReference>
<gene>
    <name evidence="5" type="ORF">CfE428DRAFT_1626</name>
</gene>
<protein>
    <submittedName>
        <fullName evidence="5">Transcriptional regulator, AraC family</fullName>
    </submittedName>
</protein>
<dbReference type="SMART" id="SM00342">
    <property type="entry name" value="HTH_ARAC"/>
    <property type="match status" value="1"/>
</dbReference>
<dbReference type="EMBL" id="ABVL01000003">
    <property type="protein sequence ID" value="EDY21333.1"/>
    <property type="molecule type" value="Genomic_DNA"/>
</dbReference>
<keyword evidence="3" id="KW-0804">Transcription</keyword>
<proteinExistence type="predicted"/>
<dbReference type="InParanoid" id="B4CX13"/>
<dbReference type="PRINTS" id="PR00032">
    <property type="entry name" value="HTHARAC"/>
</dbReference>
<keyword evidence="6" id="KW-1185">Reference proteome</keyword>
<feature type="domain" description="HTH araC/xylS-type" evidence="4">
    <location>
        <begin position="189"/>
        <end position="287"/>
    </location>
</feature>
<evidence type="ECO:0000313" key="6">
    <source>
        <dbReference type="Proteomes" id="UP000005824"/>
    </source>
</evidence>
<keyword evidence="1" id="KW-0805">Transcription regulation</keyword>
<dbReference type="InterPro" id="IPR037923">
    <property type="entry name" value="HTH-like"/>
</dbReference>
<organism evidence="5 6">
    <name type="scientific">Chthoniobacter flavus Ellin428</name>
    <dbReference type="NCBI Taxonomy" id="497964"/>
    <lineage>
        <taxon>Bacteria</taxon>
        <taxon>Pseudomonadati</taxon>
        <taxon>Verrucomicrobiota</taxon>
        <taxon>Spartobacteria</taxon>
        <taxon>Chthoniobacterales</taxon>
        <taxon>Chthoniobacteraceae</taxon>
        <taxon>Chthoniobacter</taxon>
    </lineage>
</organism>
<evidence type="ECO:0000256" key="2">
    <source>
        <dbReference type="ARBA" id="ARBA00023125"/>
    </source>
</evidence>
<dbReference type="InterPro" id="IPR020449">
    <property type="entry name" value="Tscrpt_reg_AraC-type_HTH"/>
</dbReference>
<dbReference type="InterPro" id="IPR018060">
    <property type="entry name" value="HTH_AraC"/>
</dbReference>
<dbReference type="PROSITE" id="PS01124">
    <property type="entry name" value="HTH_ARAC_FAMILY_2"/>
    <property type="match status" value="1"/>
</dbReference>
<dbReference type="SUPFAM" id="SSF46689">
    <property type="entry name" value="Homeodomain-like"/>
    <property type="match status" value="1"/>
</dbReference>
<evidence type="ECO:0000256" key="1">
    <source>
        <dbReference type="ARBA" id="ARBA00023015"/>
    </source>
</evidence>
<keyword evidence="2" id="KW-0238">DNA-binding</keyword>
<dbReference type="SUPFAM" id="SSF51215">
    <property type="entry name" value="Regulatory protein AraC"/>
    <property type="match status" value="1"/>
</dbReference>
<dbReference type="STRING" id="497964.CfE428DRAFT_1626"/>
<name>B4CX13_9BACT</name>
<comment type="caution">
    <text evidence="5">The sequence shown here is derived from an EMBL/GenBank/DDBJ whole genome shotgun (WGS) entry which is preliminary data.</text>
</comment>
<dbReference type="InterPro" id="IPR009057">
    <property type="entry name" value="Homeodomain-like_sf"/>
</dbReference>
<dbReference type="GO" id="GO:0043565">
    <property type="term" value="F:sequence-specific DNA binding"/>
    <property type="evidence" value="ECO:0007669"/>
    <property type="project" value="InterPro"/>
</dbReference>
<sequence>MKNPAPGPVPLQLFDPRRGDVAFKIAPIRAPDYQQPQRNNFFTVLWVQKGRGTFHVDLQSYAFAAPTLLFVTPYQTFFLAPDSAIGGTSIQFHANFFCIETYHEEVGCNGVLFNDLYGRPVIALDDPRSAEFASLIAQMEKELQTAGLAHSEILLSYLKVFLIKATRHKIEQQECTTAAPNTRPPAVLDRLTALIEEHYPHAHSPADYAAWLHLSPKALGKIVKSQLGKTLTTLIRERILKHAKWQLLHTRKPVKGIAAEVGFDDELYFSRLFKRGTGFSPSAFREFETAIRSGRNLSM</sequence>
<dbReference type="FunCoup" id="B4CX13">
    <property type="interactions" value="83"/>
</dbReference>
<dbReference type="PANTHER" id="PTHR43280">
    <property type="entry name" value="ARAC-FAMILY TRANSCRIPTIONAL REGULATOR"/>
    <property type="match status" value="1"/>
</dbReference>
<evidence type="ECO:0000256" key="3">
    <source>
        <dbReference type="ARBA" id="ARBA00023163"/>
    </source>
</evidence>
<accession>B4CX13</accession>
<dbReference type="AlphaFoldDB" id="B4CX13"/>
<evidence type="ECO:0000313" key="5">
    <source>
        <dbReference type="EMBL" id="EDY21333.1"/>
    </source>
</evidence>
<dbReference type="Pfam" id="PF12833">
    <property type="entry name" value="HTH_18"/>
    <property type="match status" value="1"/>
</dbReference>